<reference evidence="2" key="2">
    <citation type="submission" date="2020-05" db="UniProtKB">
        <authorList>
            <consortium name="EnsemblMetazoa"/>
        </authorList>
    </citation>
    <scope>IDENTIFICATION</scope>
</reference>
<keyword evidence="3" id="KW-1185">Reference proteome</keyword>
<proteinExistence type="predicted"/>
<evidence type="ECO:0000313" key="1">
    <source>
        <dbReference type="EMBL" id="KFB48869.1"/>
    </source>
</evidence>
<protein>
    <submittedName>
        <fullName evidence="1 2">Tonb-dependent receptor</fullName>
    </submittedName>
</protein>
<sequence>MRFRCHDPSTPRLFCVPFSSLHAHKPVAHFQVNPRDSDRPRGRMIDFFPSRAKQTRACQGRAGAHAAQTGAYRRLRKMNEKHRISSANEGVCVCVCNKSKSSRLGKKRGEGNGR</sequence>
<gene>
    <name evidence="1" type="ORF">ZHAS_00017130</name>
</gene>
<keyword evidence="1" id="KW-0675">Receptor</keyword>
<dbReference type="Proteomes" id="UP000030765">
    <property type="component" value="Unassembled WGS sequence"/>
</dbReference>
<dbReference type="AlphaFoldDB" id="A0A084WF75"/>
<name>A0A084WF75_ANOSI</name>
<dbReference type="EMBL" id="ATLV01023313">
    <property type="status" value="NOT_ANNOTATED_CDS"/>
    <property type="molecule type" value="Genomic_DNA"/>
</dbReference>
<dbReference type="EnsemblMetazoa" id="ASIC017130-RA">
    <property type="protein sequence ID" value="ASIC017130-PA"/>
    <property type="gene ID" value="ASIC017130"/>
</dbReference>
<dbReference type="VEuPathDB" id="VectorBase:ASIC017130"/>
<dbReference type="EMBL" id="KE525342">
    <property type="protein sequence ID" value="KFB48869.1"/>
    <property type="molecule type" value="Genomic_DNA"/>
</dbReference>
<accession>A0A084WF75</accession>
<evidence type="ECO:0000313" key="3">
    <source>
        <dbReference type="Proteomes" id="UP000030765"/>
    </source>
</evidence>
<evidence type="ECO:0000313" key="2">
    <source>
        <dbReference type="EnsemblMetazoa" id="ASIC017130-PA"/>
    </source>
</evidence>
<reference evidence="1 3" key="1">
    <citation type="journal article" date="2014" name="BMC Genomics">
        <title>Genome sequence of Anopheles sinensis provides insight into genetics basis of mosquito competence for malaria parasites.</title>
        <authorList>
            <person name="Zhou D."/>
            <person name="Zhang D."/>
            <person name="Ding G."/>
            <person name="Shi L."/>
            <person name="Hou Q."/>
            <person name="Ye Y."/>
            <person name="Xu Y."/>
            <person name="Zhou H."/>
            <person name="Xiong C."/>
            <person name="Li S."/>
            <person name="Yu J."/>
            <person name="Hong S."/>
            <person name="Yu X."/>
            <person name="Zou P."/>
            <person name="Chen C."/>
            <person name="Chang X."/>
            <person name="Wang W."/>
            <person name="Lv Y."/>
            <person name="Sun Y."/>
            <person name="Ma L."/>
            <person name="Shen B."/>
            <person name="Zhu C."/>
        </authorList>
    </citation>
    <scope>NUCLEOTIDE SEQUENCE [LARGE SCALE GENOMIC DNA]</scope>
</reference>
<organism evidence="1">
    <name type="scientific">Anopheles sinensis</name>
    <name type="common">Mosquito</name>
    <dbReference type="NCBI Taxonomy" id="74873"/>
    <lineage>
        <taxon>Eukaryota</taxon>
        <taxon>Metazoa</taxon>
        <taxon>Ecdysozoa</taxon>
        <taxon>Arthropoda</taxon>
        <taxon>Hexapoda</taxon>
        <taxon>Insecta</taxon>
        <taxon>Pterygota</taxon>
        <taxon>Neoptera</taxon>
        <taxon>Endopterygota</taxon>
        <taxon>Diptera</taxon>
        <taxon>Nematocera</taxon>
        <taxon>Culicoidea</taxon>
        <taxon>Culicidae</taxon>
        <taxon>Anophelinae</taxon>
        <taxon>Anopheles</taxon>
    </lineage>
</organism>